<protein>
    <submittedName>
        <fullName evidence="1">Uncharacterized protein</fullName>
    </submittedName>
</protein>
<evidence type="ECO:0000313" key="1">
    <source>
        <dbReference type="EMBL" id="MPD02219.1"/>
    </source>
</evidence>
<organism evidence="1 2">
    <name type="scientific">Portunus trituberculatus</name>
    <name type="common">Swimming crab</name>
    <name type="synonym">Neptunus trituberculatus</name>
    <dbReference type="NCBI Taxonomy" id="210409"/>
    <lineage>
        <taxon>Eukaryota</taxon>
        <taxon>Metazoa</taxon>
        <taxon>Ecdysozoa</taxon>
        <taxon>Arthropoda</taxon>
        <taxon>Crustacea</taxon>
        <taxon>Multicrustacea</taxon>
        <taxon>Malacostraca</taxon>
        <taxon>Eumalacostraca</taxon>
        <taxon>Eucarida</taxon>
        <taxon>Decapoda</taxon>
        <taxon>Pleocyemata</taxon>
        <taxon>Brachyura</taxon>
        <taxon>Eubrachyura</taxon>
        <taxon>Portunoidea</taxon>
        <taxon>Portunidae</taxon>
        <taxon>Portuninae</taxon>
        <taxon>Portunus</taxon>
    </lineage>
</organism>
<dbReference type="AlphaFoldDB" id="A0A5B7KAZ2"/>
<dbReference type="EMBL" id="VSRR010130447">
    <property type="protein sequence ID" value="MPD02219.1"/>
    <property type="molecule type" value="Genomic_DNA"/>
</dbReference>
<reference evidence="1 2" key="1">
    <citation type="submission" date="2019-05" db="EMBL/GenBank/DDBJ databases">
        <title>Another draft genome of Portunus trituberculatus and its Hox gene families provides insights of decapod evolution.</title>
        <authorList>
            <person name="Jeong J.-H."/>
            <person name="Song I."/>
            <person name="Kim S."/>
            <person name="Choi T."/>
            <person name="Kim D."/>
            <person name="Ryu S."/>
            <person name="Kim W."/>
        </authorList>
    </citation>
    <scope>NUCLEOTIDE SEQUENCE [LARGE SCALE GENOMIC DNA]</scope>
    <source>
        <tissue evidence="1">Muscle</tissue>
    </source>
</reference>
<sequence length="60" mass="7039">MSSHSCQHPLINVHIMTLRLTMWRHPRENVRPLSLRRRDIGVWAATPHHATPRQPASREV</sequence>
<evidence type="ECO:0000313" key="2">
    <source>
        <dbReference type="Proteomes" id="UP000324222"/>
    </source>
</evidence>
<proteinExistence type="predicted"/>
<comment type="caution">
    <text evidence="1">The sequence shown here is derived from an EMBL/GenBank/DDBJ whole genome shotgun (WGS) entry which is preliminary data.</text>
</comment>
<accession>A0A5B7KAZ2</accession>
<keyword evidence="2" id="KW-1185">Reference proteome</keyword>
<name>A0A5B7KAZ2_PORTR</name>
<dbReference type="Proteomes" id="UP000324222">
    <property type="component" value="Unassembled WGS sequence"/>
</dbReference>
<gene>
    <name evidence="1" type="ORF">E2C01_097786</name>
</gene>